<reference evidence="2 3" key="2">
    <citation type="submission" date="2024-02" db="EMBL/GenBank/DDBJ databases">
        <title>The Genome Sequence of Enterococcus diestrammenae JM9A.</title>
        <authorList>
            <person name="Earl A."/>
            <person name="Manson A."/>
            <person name="Gilmore M."/>
            <person name="Sanders J."/>
            <person name="Shea T."/>
            <person name="Howe W."/>
            <person name="Livny J."/>
            <person name="Cuomo C."/>
            <person name="Neafsey D."/>
            <person name="Birren B."/>
        </authorList>
    </citation>
    <scope>NUCLEOTIDE SEQUENCE [LARGE SCALE GENOMIC DNA]</scope>
    <source>
        <strain evidence="2 3">JM9A</strain>
    </source>
</reference>
<evidence type="ECO:0000313" key="2">
    <source>
        <dbReference type="EMBL" id="MEO1781395.1"/>
    </source>
</evidence>
<feature type="transmembrane region" description="Helical" evidence="1">
    <location>
        <begin position="181"/>
        <end position="197"/>
    </location>
</feature>
<feature type="transmembrane region" description="Helical" evidence="1">
    <location>
        <begin position="426"/>
        <end position="443"/>
    </location>
</feature>
<feature type="transmembrane region" description="Helical" evidence="1">
    <location>
        <begin position="332"/>
        <end position="348"/>
    </location>
</feature>
<feature type="transmembrane region" description="Helical" evidence="1">
    <location>
        <begin position="394"/>
        <end position="414"/>
    </location>
</feature>
<evidence type="ECO:0000256" key="1">
    <source>
        <dbReference type="SAM" id="Phobius"/>
    </source>
</evidence>
<accession>A0ABV0F010</accession>
<keyword evidence="1" id="KW-0472">Membrane</keyword>
<feature type="transmembrane region" description="Helical" evidence="1">
    <location>
        <begin position="51"/>
        <end position="68"/>
    </location>
</feature>
<feature type="transmembrane region" description="Helical" evidence="1">
    <location>
        <begin position="12"/>
        <end position="31"/>
    </location>
</feature>
<dbReference type="Proteomes" id="UP001429357">
    <property type="component" value="Unassembled WGS sequence"/>
</dbReference>
<feature type="transmembrane region" description="Helical" evidence="1">
    <location>
        <begin position="455"/>
        <end position="475"/>
    </location>
</feature>
<organism evidence="2 3">
    <name type="scientific">Enterococcus diestrammenae</name>
    <dbReference type="NCBI Taxonomy" id="1155073"/>
    <lineage>
        <taxon>Bacteria</taxon>
        <taxon>Bacillati</taxon>
        <taxon>Bacillota</taxon>
        <taxon>Bacilli</taxon>
        <taxon>Lactobacillales</taxon>
        <taxon>Enterococcaceae</taxon>
        <taxon>Enterococcus</taxon>
    </lineage>
</organism>
<keyword evidence="1" id="KW-1133">Transmembrane helix</keyword>
<evidence type="ECO:0008006" key="4">
    <source>
        <dbReference type="Google" id="ProtNLM"/>
    </source>
</evidence>
<dbReference type="RefSeq" id="WP_161869967.1">
    <property type="nucleotide sequence ID" value="NZ_MAEI02000001.1"/>
</dbReference>
<feature type="transmembrane region" description="Helical" evidence="1">
    <location>
        <begin position="369"/>
        <end position="388"/>
    </location>
</feature>
<feature type="transmembrane region" description="Helical" evidence="1">
    <location>
        <begin position="118"/>
        <end position="138"/>
    </location>
</feature>
<comment type="caution">
    <text evidence="2">The sequence shown here is derived from an EMBL/GenBank/DDBJ whole genome shotgun (WGS) entry which is preliminary data.</text>
</comment>
<reference evidence="3" key="1">
    <citation type="submission" date="2016-06" db="EMBL/GenBank/DDBJ databases">
        <title>Four novel species of enterococci isolated from chicken manure.</title>
        <authorList>
            <person name="Van Tyne D."/>
        </authorList>
    </citation>
    <scope>NUCLEOTIDE SEQUENCE [LARGE SCALE GENOMIC DNA]</scope>
    <source>
        <strain evidence="3">JM9A</strain>
    </source>
</reference>
<name>A0ABV0F010_9ENTE</name>
<feature type="transmembrane region" description="Helical" evidence="1">
    <location>
        <begin position="265"/>
        <end position="286"/>
    </location>
</feature>
<gene>
    <name evidence="2" type="ORF">BAU18_000974</name>
</gene>
<keyword evidence="3" id="KW-1185">Reference proteome</keyword>
<proteinExistence type="predicted"/>
<feature type="transmembrane region" description="Helical" evidence="1">
    <location>
        <begin position="158"/>
        <end position="175"/>
    </location>
</feature>
<feature type="transmembrane region" description="Helical" evidence="1">
    <location>
        <begin position="89"/>
        <end position="112"/>
    </location>
</feature>
<keyword evidence="1" id="KW-0812">Transmembrane</keyword>
<feature type="transmembrane region" description="Helical" evidence="1">
    <location>
        <begin position="298"/>
        <end position="326"/>
    </location>
</feature>
<dbReference type="EMBL" id="MAEI02000001">
    <property type="protein sequence ID" value="MEO1781395.1"/>
    <property type="molecule type" value="Genomic_DNA"/>
</dbReference>
<protein>
    <recommendedName>
        <fullName evidence="4">Sugar isomerase</fullName>
    </recommendedName>
</protein>
<feature type="transmembrane region" description="Helical" evidence="1">
    <location>
        <begin position="241"/>
        <end position="259"/>
    </location>
</feature>
<sequence>MNKNIVKIVSSSLILQIAIAISGFILPKFFIETYGSEVNGLINSIKQFLTYFSTVTLGLASASSVALYKPLYKKNERKINGILAATRIFFNKTGFLFLIFVLVLAITYPFIISSSLKSINIFLIILILGIGSFCEYILVTKYRVLLISDQKNYVVSRITTEGVLINLAVSLILIINNVNYILVQIVATFIYVFRLLSTKKYVHNNYSYVDYYVEPDFEAIEGRWDAFFYEIPRLIINYSPIIFISVFINLTWVSIYSVYNMVFSSLFMIVSVFTTGINAVFGNLLAKDSESISEKFDSFVFIFNVINLVLYSSSIVLIIPFINIYINSNVNYVYPLVAIGFTLSGFLRSSRLPYNVIIEASGKFKENKVPNIIEAVVFLVLSVISIHVYGVVGILFSSAITGFIRNIFYIIFVSKNIIHRLPTKSMLMYLYNCLQLVGIPFIITRFVKFQSVSVISWIYKAVIVVCLSLAFILLLQAPFNSRHYKQLTKRIVNRFGRK</sequence>
<evidence type="ECO:0000313" key="3">
    <source>
        <dbReference type="Proteomes" id="UP001429357"/>
    </source>
</evidence>